<name>A0ABT1CL24_9PROT</name>
<gene>
    <name evidence="6" type="ORF">NF685_12760</name>
</gene>
<dbReference type="InterPro" id="IPR000847">
    <property type="entry name" value="LysR_HTH_N"/>
</dbReference>
<dbReference type="EMBL" id="JAMXQU010000011">
    <property type="protein sequence ID" value="MCO6160903.1"/>
    <property type="molecule type" value="Genomic_DNA"/>
</dbReference>
<dbReference type="PANTHER" id="PTHR30118:SF15">
    <property type="entry name" value="TRANSCRIPTIONAL REGULATORY PROTEIN"/>
    <property type="match status" value="1"/>
</dbReference>
<dbReference type="SUPFAM" id="SSF53850">
    <property type="entry name" value="Periplasmic binding protein-like II"/>
    <property type="match status" value="1"/>
</dbReference>
<evidence type="ECO:0000256" key="1">
    <source>
        <dbReference type="ARBA" id="ARBA00009437"/>
    </source>
</evidence>
<evidence type="ECO:0000313" key="7">
    <source>
        <dbReference type="Proteomes" id="UP001523401"/>
    </source>
</evidence>
<dbReference type="PROSITE" id="PS50931">
    <property type="entry name" value="HTH_LYSR"/>
    <property type="match status" value="1"/>
</dbReference>
<feature type="domain" description="HTH lysR-type" evidence="5">
    <location>
        <begin position="11"/>
        <end position="68"/>
    </location>
</feature>
<keyword evidence="3" id="KW-0238">DNA-binding</keyword>
<dbReference type="Pfam" id="PF00126">
    <property type="entry name" value="HTH_1"/>
    <property type="match status" value="1"/>
</dbReference>
<comment type="similarity">
    <text evidence="1">Belongs to the LysR transcriptional regulatory family.</text>
</comment>
<evidence type="ECO:0000313" key="6">
    <source>
        <dbReference type="EMBL" id="MCO6160903.1"/>
    </source>
</evidence>
<dbReference type="SUPFAM" id="SSF46785">
    <property type="entry name" value="Winged helix' DNA-binding domain"/>
    <property type="match status" value="1"/>
</dbReference>
<dbReference type="InterPro" id="IPR005119">
    <property type="entry name" value="LysR_subst-bd"/>
</dbReference>
<evidence type="ECO:0000259" key="5">
    <source>
        <dbReference type="PROSITE" id="PS50931"/>
    </source>
</evidence>
<dbReference type="Gene3D" id="1.10.10.10">
    <property type="entry name" value="Winged helix-like DNA-binding domain superfamily/Winged helix DNA-binding domain"/>
    <property type="match status" value="1"/>
</dbReference>
<dbReference type="InterPro" id="IPR036388">
    <property type="entry name" value="WH-like_DNA-bd_sf"/>
</dbReference>
<dbReference type="CDD" id="cd08460">
    <property type="entry name" value="PBP2_DntR_like_1"/>
    <property type="match status" value="1"/>
</dbReference>
<dbReference type="InterPro" id="IPR036390">
    <property type="entry name" value="WH_DNA-bd_sf"/>
</dbReference>
<evidence type="ECO:0000256" key="3">
    <source>
        <dbReference type="ARBA" id="ARBA00023125"/>
    </source>
</evidence>
<dbReference type="Pfam" id="PF03466">
    <property type="entry name" value="LysR_substrate"/>
    <property type="match status" value="1"/>
</dbReference>
<comment type="caution">
    <text evidence="6">The sequence shown here is derived from an EMBL/GenBank/DDBJ whole genome shotgun (WGS) entry which is preliminary data.</text>
</comment>
<dbReference type="PANTHER" id="PTHR30118">
    <property type="entry name" value="HTH-TYPE TRANSCRIPTIONAL REGULATOR LEUO-RELATED"/>
    <property type="match status" value="1"/>
</dbReference>
<organism evidence="6 7">
    <name type="scientific">Asaia lannensis NBRC 102526</name>
    <dbReference type="NCBI Taxonomy" id="1307926"/>
    <lineage>
        <taxon>Bacteria</taxon>
        <taxon>Pseudomonadati</taxon>
        <taxon>Pseudomonadota</taxon>
        <taxon>Alphaproteobacteria</taxon>
        <taxon>Acetobacterales</taxon>
        <taxon>Acetobacteraceae</taxon>
        <taxon>Asaia</taxon>
    </lineage>
</organism>
<dbReference type="RefSeq" id="WP_252849906.1">
    <property type="nucleotide sequence ID" value="NZ_BAPW01000040.1"/>
</dbReference>
<dbReference type="Proteomes" id="UP001523401">
    <property type="component" value="Unassembled WGS sequence"/>
</dbReference>
<evidence type="ECO:0000256" key="2">
    <source>
        <dbReference type="ARBA" id="ARBA00023015"/>
    </source>
</evidence>
<evidence type="ECO:0000256" key="4">
    <source>
        <dbReference type="ARBA" id="ARBA00023163"/>
    </source>
</evidence>
<keyword evidence="2" id="KW-0805">Transcription regulation</keyword>
<protein>
    <submittedName>
        <fullName evidence="6">LysR family transcriptional regulator</fullName>
    </submittedName>
</protein>
<dbReference type="Gene3D" id="3.40.190.10">
    <property type="entry name" value="Periplasmic binding protein-like II"/>
    <property type="match status" value="2"/>
</dbReference>
<sequence length="331" mass="36900">MTRNLPAKRGYSLDHLRWLQVLLEEESVTRAARRLRVSEAAASRHLASLRTLFGDPLLVLSGRQLVPTPFAADLLGRVQTVLAEAEALVSARAQLDLSQIAPHFTIRARDLFIGAFGSAIAEKLRESCPRCQLVFSPETEDSIGDALRRGTIDLYIGATEDLLPEIKKQTLFQTRFEAVVRAGHPILDQEITPETLVAYDHITTSRKGRAHGPIDAILAEKYGLERRIALVVPSDYAMIETMRETNMILPLPEIIIRRLPLEAIGARAFAFPFPLPDLVSFQAWHPRLDNDPVHRWLRETILATVQSVVKALRDRSGSRQNAPAASARNCT</sequence>
<keyword evidence="7" id="KW-1185">Reference proteome</keyword>
<accession>A0ABT1CL24</accession>
<dbReference type="InterPro" id="IPR050389">
    <property type="entry name" value="LysR-type_TF"/>
</dbReference>
<keyword evidence="4" id="KW-0804">Transcription</keyword>
<proteinExistence type="inferred from homology"/>
<reference evidence="6 7" key="1">
    <citation type="submission" date="2022-06" db="EMBL/GenBank/DDBJ databases">
        <title>Whole-genome of Asaia lannensis strain LMG 27011T.</title>
        <authorList>
            <person name="Sombolestani A."/>
        </authorList>
    </citation>
    <scope>NUCLEOTIDE SEQUENCE [LARGE SCALE GENOMIC DNA]</scope>
    <source>
        <strain evidence="6 7">NBRC 102526</strain>
    </source>
</reference>